<accession>A0A2W2AVD4</accession>
<reference evidence="6" key="1">
    <citation type="submission" date="2018-06" db="EMBL/GenBank/DDBJ databases">
        <title>Aestuariibacter litoralis strain KCTC 52945T.</title>
        <authorList>
            <person name="Li X."/>
            <person name="Salam N."/>
            <person name="Li J.-L."/>
            <person name="Chen Y.-M."/>
            <person name="Yang Z.-W."/>
            <person name="Zhang L.-Y."/>
            <person name="Han M.-X."/>
            <person name="Xiao M."/>
            <person name="Li W.-J."/>
        </authorList>
    </citation>
    <scope>NUCLEOTIDE SEQUENCE [LARGE SCALE GENOMIC DNA]</scope>
    <source>
        <strain evidence="6">KCTC 52945</strain>
    </source>
</reference>
<organism evidence="5 6">
    <name type="scientific">Aestuariivirga litoralis</name>
    <dbReference type="NCBI Taxonomy" id="2650924"/>
    <lineage>
        <taxon>Bacteria</taxon>
        <taxon>Pseudomonadati</taxon>
        <taxon>Pseudomonadota</taxon>
        <taxon>Alphaproteobacteria</taxon>
        <taxon>Hyphomicrobiales</taxon>
        <taxon>Aestuariivirgaceae</taxon>
        <taxon>Aestuariivirga</taxon>
    </lineage>
</organism>
<dbReference type="InterPro" id="IPR015421">
    <property type="entry name" value="PyrdxlP-dep_Trfase_major"/>
</dbReference>
<evidence type="ECO:0000313" key="5">
    <source>
        <dbReference type="EMBL" id="PZF77662.1"/>
    </source>
</evidence>
<gene>
    <name evidence="5" type="ORF">DK847_04290</name>
</gene>
<evidence type="ECO:0000256" key="2">
    <source>
        <dbReference type="ARBA" id="ARBA00008954"/>
    </source>
</evidence>
<dbReference type="InterPro" id="IPR011009">
    <property type="entry name" value="Kinase-like_dom_sf"/>
</dbReference>
<dbReference type="InterPro" id="IPR015422">
    <property type="entry name" value="PyrdxlP-dep_Trfase_small"/>
</dbReference>
<dbReference type="SUPFAM" id="SSF56112">
    <property type="entry name" value="Protein kinase-like (PK-like)"/>
    <property type="match status" value="1"/>
</dbReference>
<evidence type="ECO:0000256" key="3">
    <source>
        <dbReference type="ARBA" id="ARBA00022898"/>
    </source>
</evidence>
<comment type="caution">
    <text evidence="5">The sequence shown here is derived from an EMBL/GenBank/DDBJ whole genome shotgun (WGS) entry which is preliminary data.</text>
</comment>
<dbReference type="GO" id="GO:0030170">
    <property type="term" value="F:pyridoxal phosphate binding"/>
    <property type="evidence" value="ECO:0007669"/>
    <property type="project" value="InterPro"/>
</dbReference>
<dbReference type="Pfam" id="PF00202">
    <property type="entry name" value="Aminotran_3"/>
    <property type="match status" value="1"/>
</dbReference>
<keyword evidence="6" id="KW-1185">Reference proteome</keyword>
<dbReference type="PANTHER" id="PTHR45688">
    <property type="match status" value="1"/>
</dbReference>
<dbReference type="InterPro" id="IPR002575">
    <property type="entry name" value="Aminoglycoside_PTrfase"/>
</dbReference>
<comment type="similarity">
    <text evidence="2">Belongs to the class-III pyridoxal-phosphate-dependent aminotransferase family.</text>
</comment>
<proteinExistence type="inferred from homology"/>
<comment type="cofactor">
    <cofactor evidence="1">
        <name>pyridoxal 5'-phosphate</name>
        <dbReference type="ChEBI" id="CHEBI:597326"/>
    </cofactor>
</comment>
<protein>
    <recommendedName>
        <fullName evidence="4">Aminoglycoside phosphotransferase domain-containing protein</fullName>
    </recommendedName>
</protein>
<evidence type="ECO:0000256" key="1">
    <source>
        <dbReference type="ARBA" id="ARBA00001933"/>
    </source>
</evidence>
<dbReference type="Proteomes" id="UP000248795">
    <property type="component" value="Unassembled WGS sequence"/>
</dbReference>
<dbReference type="PANTHER" id="PTHR45688:SF13">
    <property type="entry name" value="ALANINE--GLYOXYLATE AMINOTRANSFERASE 2-LIKE"/>
    <property type="match status" value="1"/>
</dbReference>
<dbReference type="Pfam" id="PF01636">
    <property type="entry name" value="APH"/>
    <property type="match status" value="1"/>
</dbReference>
<sequence>MNIRSIMLETLRPPALPLDVLQAFALQAYGLAGTWSALEGERDQNYRLSPADGRSAVFKVCHPAEGDAVLRCQALALEHIAAADPSLPVPRLVRTRDGELLGRLVHDGVDYPVMVLSWLDGQVLGGETLSRDSLFDLGQLLARLGLALRGFVHGAPAGRDLVWDTRHVLRLAGEVDNLPAEDRALAQDILARHETVTMPAMRRMRSQIIHGDVHPHNALVDDRGRVSGIIDFGDMVHGPLILDLANAAGDFLSPGQDSEETLFQLVRGYCSVTPLEEAEADALVDLIEVRLLMTPLIDALKASNGIASQGYFQAFNSRSMPMIRAMRALGRDRLRGLVRRAAAFPTVPPQHPKTAAEAIARRRKVMGEKLYVFYDPPLHMVKGEGVWLTASDGRRYLDCYNNVPHVGHAHPYVAEAIARQARTLNTNTRYITDQALEYAERLTELAGEGLTSVTFVNSGSEANDLAWRMAKAFTGHTGGLCMDFAYHGVSESIDAFSPSNAPDHWNAAHIRQLPAPDVYRGPYGEREGDVGARYAALAEPLIADLQEKGLGVAALMVDSAFMTNGILDAPAGYLQAVVDRVHKAGGLFIADEVQSGFGRMGPSFWGHRHHGVTPDFITIGKPAGNGYPLGVVITRPEILSHFLQFGPFFSTFGGNNVAGAAGMAVLDVIRDERLLENARDVGAYFRQGLAGLMQKHALIGDVRGVGLATGVELVHDRRSKAPAGDVMARLLNLIRDEGALIGGEGKLGNVLKIRPPIVFSRANADFAVAAVDRALARL</sequence>
<dbReference type="SUPFAM" id="SSF53383">
    <property type="entry name" value="PLP-dependent transferases"/>
    <property type="match status" value="1"/>
</dbReference>
<dbReference type="InterPro" id="IPR049704">
    <property type="entry name" value="Aminotrans_3_PPA_site"/>
</dbReference>
<dbReference type="PROSITE" id="PS00600">
    <property type="entry name" value="AA_TRANSFER_CLASS_3"/>
    <property type="match status" value="1"/>
</dbReference>
<dbReference type="Gene3D" id="3.40.640.10">
    <property type="entry name" value="Type I PLP-dependent aspartate aminotransferase-like (Major domain)"/>
    <property type="match status" value="1"/>
</dbReference>
<dbReference type="Gene3D" id="3.90.1150.10">
    <property type="entry name" value="Aspartate Aminotransferase, domain 1"/>
    <property type="match status" value="1"/>
</dbReference>
<dbReference type="AlphaFoldDB" id="A0A2W2AVD4"/>
<dbReference type="InterPro" id="IPR015424">
    <property type="entry name" value="PyrdxlP-dep_Trfase"/>
</dbReference>
<dbReference type="CDD" id="cd00610">
    <property type="entry name" value="OAT_like"/>
    <property type="match status" value="1"/>
</dbReference>
<evidence type="ECO:0000259" key="4">
    <source>
        <dbReference type="Pfam" id="PF01636"/>
    </source>
</evidence>
<dbReference type="GO" id="GO:0008483">
    <property type="term" value="F:transaminase activity"/>
    <property type="evidence" value="ECO:0007669"/>
    <property type="project" value="InterPro"/>
</dbReference>
<evidence type="ECO:0000313" key="6">
    <source>
        <dbReference type="Proteomes" id="UP000248795"/>
    </source>
</evidence>
<dbReference type="InterPro" id="IPR005814">
    <property type="entry name" value="Aminotrans_3"/>
</dbReference>
<feature type="domain" description="Aminoglycoside phosphotransferase" evidence="4">
    <location>
        <begin position="39"/>
        <end position="270"/>
    </location>
</feature>
<dbReference type="EMBL" id="QKVK01000002">
    <property type="protein sequence ID" value="PZF77662.1"/>
    <property type="molecule type" value="Genomic_DNA"/>
</dbReference>
<keyword evidence="3" id="KW-0663">Pyridoxal phosphate</keyword>
<name>A0A2W2AVD4_9HYPH</name>
<dbReference type="Gene3D" id="3.90.1200.10">
    <property type="match status" value="1"/>
</dbReference>